<dbReference type="Proteomes" id="UP001055105">
    <property type="component" value="Unassembled WGS sequence"/>
</dbReference>
<name>A0AA37KPA6_9BACT</name>
<dbReference type="Pfam" id="PF00326">
    <property type="entry name" value="Peptidase_S9"/>
    <property type="match status" value="1"/>
</dbReference>
<proteinExistence type="predicted"/>
<accession>A0AA37KPA6</accession>
<dbReference type="InterPro" id="IPR029058">
    <property type="entry name" value="AB_hydrolase_fold"/>
</dbReference>
<dbReference type="GO" id="GO:0008236">
    <property type="term" value="F:serine-type peptidase activity"/>
    <property type="evidence" value="ECO:0007669"/>
    <property type="project" value="InterPro"/>
</dbReference>
<feature type="domain" description="Peptidase S9 prolyl oligopeptidase catalytic" evidence="3">
    <location>
        <begin position="117"/>
        <end position="280"/>
    </location>
</feature>
<keyword evidence="2" id="KW-0732">Signal</keyword>
<dbReference type="GO" id="GO:0006508">
    <property type="term" value="P:proteolysis"/>
    <property type="evidence" value="ECO:0007669"/>
    <property type="project" value="InterPro"/>
</dbReference>
<reference evidence="4" key="1">
    <citation type="submission" date="2022-01" db="EMBL/GenBank/DDBJ databases">
        <title>Novel bile acid biosynthetic pathways are enriched in the microbiome of centenarians.</title>
        <authorList>
            <person name="Sato Y."/>
            <person name="Atarashi K."/>
            <person name="Plichta R.D."/>
            <person name="Arai Y."/>
            <person name="Sasajima S."/>
            <person name="Kearney M.S."/>
            <person name="Suda W."/>
            <person name="Takeshita K."/>
            <person name="Sasaki T."/>
            <person name="Okamoto S."/>
            <person name="Skelly N.A."/>
            <person name="Okamura Y."/>
            <person name="Vlamakis H."/>
            <person name="Li Y."/>
            <person name="Tanoue T."/>
            <person name="Takei H."/>
            <person name="Nittono H."/>
            <person name="Narushima S."/>
            <person name="Irie J."/>
            <person name="Itoh H."/>
            <person name="Moriya K."/>
            <person name="Sugiura Y."/>
            <person name="Suematsu M."/>
            <person name="Moritoki N."/>
            <person name="Shibata S."/>
            <person name="Littman R.D."/>
            <person name="Fischbach A.M."/>
            <person name="Uwamino Y."/>
            <person name="Inoue T."/>
            <person name="Honda A."/>
            <person name="Hattori M."/>
            <person name="Murai T."/>
            <person name="Xavier J.R."/>
            <person name="Hirose N."/>
            <person name="Honda K."/>
        </authorList>
    </citation>
    <scope>NUCLEOTIDE SEQUENCE</scope>
    <source>
        <strain evidence="4">CE91-St16</strain>
    </source>
</reference>
<dbReference type="Gene3D" id="3.40.50.1820">
    <property type="entry name" value="alpha/beta hydrolase"/>
    <property type="match status" value="1"/>
</dbReference>
<dbReference type="SUPFAM" id="SSF53474">
    <property type="entry name" value="alpha/beta-Hydrolases"/>
    <property type="match status" value="1"/>
</dbReference>
<feature type="chain" id="PRO_5041388199" description="Peptidase S9 prolyl oligopeptidase catalytic domain-containing protein" evidence="2">
    <location>
        <begin position="20"/>
        <end position="282"/>
    </location>
</feature>
<dbReference type="PANTHER" id="PTHR48081">
    <property type="entry name" value="AB HYDROLASE SUPERFAMILY PROTEIN C4A8.06C"/>
    <property type="match status" value="1"/>
</dbReference>
<protein>
    <recommendedName>
        <fullName evidence="3">Peptidase S9 prolyl oligopeptidase catalytic domain-containing protein</fullName>
    </recommendedName>
</protein>
<organism evidence="4 5">
    <name type="scientific">Alistipes finegoldii</name>
    <dbReference type="NCBI Taxonomy" id="214856"/>
    <lineage>
        <taxon>Bacteria</taxon>
        <taxon>Pseudomonadati</taxon>
        <taxon>Bacteroidota</taxon>
        <taxon>Bacteroidia</taxon>
        <taxon>Bacteroidales</taxon>
        <taxon>Rikenellaceae</taxon>
        <taxon>Alistipes</taxon>
    </lineage>
</organism>
<dbReference type="EMBL" id="BQOL01000001">
    <property type="protein sequence ID" value="GKI19265.1"/>
    <property type="molecule type" value="Genomic_DNA"/>
</dbReference>
<comment type="caution">
    <text evidence="4">The sequence shown here is derived from an EMBL/GenBank/DDBJ whole genome shotgun (WGS) entry which is preliminary data.</text>
</comment>
<feature type="signal peptide" evidence="2">
    <location>
        <begin position="1"/>
        <end position="19"/>
    </location>
</feature>
<evidence type="ECO:0000313" key="4">
    <source>
        <dbReference type="EMBL" id="GKI19265.1"/>
    </source>
</evidence>
<dbReference type="InterPro" id="IPR050300">
    <property type="entry name" value="GDXG_lipolytic_enzyme"/>
</dbReference>
<evidence type="ECO:0000313" key="5">
    <source>
        <dbReference type="Proteomes" id="UP001055105"/>
    </source>
</evidence>
<dbReference type="PANTHER" id="PTHR48081:SF6">
    <property type="entry name" value="PEPTIDASE S9 PROLYL OLIGOPEPTIDASE CATALYTIC DOMAIN-CONTAINING PROTEIN"/>
    <property type="match status" value="1"/>
</dbReference>
<evidence type="ECO:0000256" key="1">
    <source>
        <dbReference type="ARBA" id="ARBA00022801"/>
    </source>
</evidence>
<evidence type="ECO:0000259" key="3">
    <source>
        <dbReference type="Pfam" id="PF00326"/>
    </source>
</evidence>
<dbReference type="AlphaFoldDB" id="A0AA37KPA6"/>
<dbReference type="InterPro" id="IPR001375">
    <property type="entry name" value="Peptidase_S9_cat"/>
</dbReference>
<keyword evidence="1" id="KW-0378">Hydrolase</keyword>
<dbReference type="RefSeq" id="WP_244076634.1">
    <property type="nucleotide sequence ID" value="NZ_AP025581.1"/>
</dbReference>
<gene>
    <name evidence="4" type="ORF">CE91St16_21730</name>
</gene>
<evidence type="ECO:0000256" key="2">
    <source>
        <dbReference type="SAM" id="SignalP"/>
    </source>
</evidence>
<sequence length="282" mass="30804">MKKTLLLLAALTLSPALYAQDYHVVLWDNATAPTSNGLTGEEIQPKPGQWSNTQKAEMWIYKAGDNATGQALVFFPGGGYSTLSVGNGHKEAKWFAENGVTAAVVKYRLPNGHCEVPRNDADEALRVMREMAAELNIDPAKVGVSGTSAGGYLAGSVGTLSEVKPDFMILYYPVISADADKRHKGTFVQLLGADDADKPVAQEFSLEKKVDARTPPTLLFHCDDDKVVPAVNSALFYQKLKEHGVKATLHIYPSGGHGWGMNPKFRYYDDWQKATLDWLSTL</sequence>